<dbReference type="NCBIfam" id="NF003802">
    <property type="entry name" value="PRK05388.1"/>
    <property type="match status" value="1"/>
</dbReference>
<feature type="binding site" evidence="10">
    <location>
        <position position="405"/>
    </location>
    <ligand>
        <name>substrate</name>
    </ligand>
</feature>
<dbReference type="InterPro" id="IPR002813">
    <property type="entry name" value="Arg_biosynth_ArgJ"/>
</dbReference>
<organism evidence="11 12">
    <name type="scientific">Candidatus Erysipelatoclostridium merdavium</name>
    <dbReference type="NCBI Taxonomy" id="2838566"/>
    <lineage>
        <taxon>Bacteria</taxon>
        <taxon>Bacillati</taxon>
        <taxon>Bacillota</taxon>
        <taxon>Erysipelotrichia</taxon>
        <taxon>Erysipelotrichales</taxon>
        <taxon>Erysipelotrichales incertae sedis</taxon>
    </lineage>
</organism>
<feature type="binding site" evidence="10">
    <location>
        <position position="151"/>
    </location>
    <ligand>
        <name>substrate</name>
    </ligand>
</feature>
<keyword evidence="10" id="KW-0963">Cytoplasm</keyword>
<name>A0A9D1XKG5_9FIRM</name>
<evidence type="ECO:0000256" key="2">
    <source>
        <dbReference type="ARBA" id="ARBA00011475"/>
    </source>
</evidence>
<dbReference type="PANTHER" id="PTHR23100:SF0">
    <property type="entry name" value="ARGININE BIOSYNTHESIS BIFUNCTIONAL PROTEIN ARGJ, MITOCHONDRIAL"/>
    <property type="match status" value="1"/>
</dbReference>
<dbReference type="CDD" id="cd02152">
    <property type="entry name" value="OAT"/>
    <property type="match status" value="1"/>
</dbReference>
<dbReference type="GO" id="GO:0006592">
    <property type="term" value="P:ornithine biosynthetic process"/>
    <property type="evidence" value="ECO:0007669"/>
    <property type="project" value="TreeGrafter"/>
</dbReference>
<evidence type="ECO:0000313" key="12">
    <source>
        <dbReference type="Proteomes" id="UP000886724"/>
    </source>
</evidence>
<feature type="chain" id="PRO_5039770286" description="Arginine biosynthesis bifunctional protein ArgJ beta chain" evidence="10">
    <location>
        <begin position="188"/>
        <end position="405"/>
    </location>
</feature>
<keyword evidence="5 10" id="KW-0808">Transferase</keyword>
<dbReference type="Gene3D" id="3.60.70.12">
    <property type="entry name" value="L-amino peptidase D-ALA esterase/amidase"/>
    <property type="match status" value="1"/>
</dbReference>
<evidence type="ECO:0000256" key="10">
    <source>
        <dbReference type="HAMAP-Rule" id="MF_01106"/>
    </source>
</evidence>
<keyword evidence="8 10" id="KW-0012">Acyltransferase</keyword>
<comment type="caution">
    <text evidence="11">The sequence shown here is derived from an EMBL/GenBank/DDBJ whole genome shotgun (WGS) entry which is preliminary data.</text>
</comment>
<dbReference type="EC" id="2.3.1.35" evidence="10"/>
<comment type="similarity">
    <text evidence="1 10">Belongs to the ArgJ family.</text>
</comment>
<dbReference type="EMBL" id="DXET01000079">
    <property type="protein sequence ID" value="HIX80974.1"/>
    <property type="molecule type" value="Genomic_DNA"/>
</dbReference>
<dbReference type="SUPFAM" id="SSF56266">
    <property type="entry name" value="DmpA/ArgJ-like"/>
    <property type="match status" value="1"/>
</dbReference>
<dbReference type="PANTHER" id="PTHR23100">
    <property type="entry name" value="ARGININE BIOSYNTHESIS BIFUNCTIONAL PROTEIN ARGJ"/>
    <property type="match status" value="1"/>
</dbReference>
<comment type="pathway">
    <text evidence="10">Amino-acid biosynthesis; L-arginine biosynthesis; N(2)-acetyl-L-ornithine from L-glutamate: step 1/4.</text>
</comment>
<dbReference type="Gene3D" id="3.10.20.340">
    <property type="entry name" value="ArgJ beta chain, C-terminal domain"/>
    <property type="match status" value="1"/>
</dbReference>
<feature type="binding site" evidence="10">
    <location>
        <position position="400"/>
    </location>
    <ligand>
        <name>substrate</name>
    </ligand>
</feature>
<evidence type="ECO:0000256" key="8">
    <source>
        <dbReference type="ARBA" id="ARBA00023315"/>
    </source>
</evidence>
<feature type="site" description="Involved in the stabilization of negative charge on the oxyanion by the formation of the oxyanion hole" evidence="10">
    <location>
        <position position="114"/>
    </location>
</feature>
<dbReference type="GO" id="GO:0004042">
    <property type="term" value="F:L-glutamate N-acetyltransferase activity"/>
    <property type="evidence" value="ECO:0007669"/>
    <property type="project" value="UniProtKB-UniRule"/>
</dbReference>
<dbReference type="GO" id="GO:0006526">
    <property type="term" value="P:L-arginine biosynthetic process"/>
    <property type="evidence" value="ECO:0007669"/>
    <property type="project" value="UniProtKB-UniRule"/>
</dbReference>
<evidence type="ECO:0000256" key="7">
    <source>
        <dbReference type="ARBA" id="ARBA00023268"/>
    </source>
</evidence>
<dbReference type="GO" id="GO:0004358">
    <property type="term" value="F:L-glutamate N-acetyltransferase activity, acting on acetyl-L-ornithine as donor"/>
    <property type="evidence" value="ECO:0007669"/>
    <property type="project" value="UniProtKB-UniRule"/>
</dbReference>
<dbReference type="GO" id="GO:0005737">
    <property type="term" value="C:cytoplasm"/>
    <property type="evidence" value="ECO:0007669"/>
    <property type="project" value="UniProtKB-SubCell"/>
</dbReference>
<comment type="catalytic activity">
    <reaction evidence="10">
        <text>L-glutamate + acetyl-CoA = N-acetyl-L-glutamate + CoA + H(+)</text>
        <dbReference type="Rhea" id="RHEA:24292"/>
        <dbReference type="ChEBI" id="CHEBI:15378"/>
        <dbReference type="ChEBI" id="CHEBI:29985"/>
        <dbReference type="ChEBI" id="CHEBI:44337"/>
        <dbReference type="ChEBI" id="CHEBI:57287"/>
        <dbReference type="ChEBI" id="CHEBI:57288"/>
        <dbReference type="EC" id="2.3.1.1"/>
    </reaction>
</comment>
<comment type="subcellular location">
    <subcellularLocation>
        <location evidence="10">Cytoplasm</location>
    </subcellularLocation>
</comment>
<evidence type="ECO:0000256" key="4">
    <source>
        <dbReference type="ARBA" id="ARBA00022605"/>
    </source>
</evidence>
<protein>
    <recommendedName>
        <fullName evidence="10">Arginine biosynthesis bifunctional protein ArgJ</fullName>
    </recommendedName>
    <domain>
        <recommendedName>
            <fullName evidence="10">Glutamate N-acetyltransferase</fullName>
            <ecNumber evidence="10">2.3.1.35</ecNumber>
        </recommendedName>
        <alternativeName>
            <fullName evidence="10">Ornithine acetyltransferase</fullName>
            <shortName evidence="10">OATase</shortName>
        </alternativeName>
        <alternativeName>
            <fullName evidence="10">Ornithine transacetylase</fullName>
        </alternativeName>
    </domain>
    <domain>
        <recommendedName>
            <fullName evidence="10">Amino-acid acetyltransferase</fullName>
            <ecNumber evidence="10">2.3.1.1</ecNumber>
        </recommendedName>
        <alternativeName>
            <fullName evidence="10">N-acetylglutamate synthase</fullName>
            <shortName evidence="10">AGSase</shortName>
        </alternativeName>
    </domain>
    <component>
        <recommendedName>
            <fullName evidence="10">Arginine biosynthesis bifunctional protein ArgJ alpha chain</fullName>
        </recommendedName>
    </component>
    <component>
        <recommendedName>
            <fullName evidence="10">Arginine biosynthesis bifunctional protein ArgJ beta chain</fullName>
        </recommendedName>
    </component>
</protein>
<comment type="pathway">
    <text evidence="10">Amino-acid biosynthesis; L-arginine biosynthesis; L-ornithine and N-acetyl-L-glutamate from L-glutamate and N(2)-acetyl-L-ornithine (cyclic): step 1/1.</text>
</comment>
<feature type="site" description="Cleavage; by autolysis" evidence="10">
    <location>
        <begin position="187"/>
        <end position="188"/>
    </location>
</feature>
<comment type="function">
    <text evidence="10">Catalyzes two activities which are involved in the cyclic version of arginine biosynthesis: the synthesis of N-acetylglutamate from glutamate and acetyl-CoA as the acetyl donor, and of ornithine by transacetylation between N(2)-acetylornithine and glutamate.</text>
</comment>
<evidence type="ECO:0000256" key="1">
    <source>
        <dbReference type="ARBA" id="ARBA00006774"/>
    </source>
</evidence>
<keyword evidence="7 10" id="KW-0511">Multifunctional enzyme</keyword>
<feature type="binding site" evidence="10">
    <location>
        <position position="188"/>
    </location>
    <ligand>
        <name>substrate</name>
    </ligand>
</feature>
<gene>
    <name evidence="10 11" type="primary">argJ</name>
    <name evidence="11" type="ORF">H9980_03240</name>
</gene>
<dbReference type="NCBIfam" id="TIGR00120">
    <property type="entry name" value="ArgJ"/>
    <property type="match status" value="1"/>
</dbReference>
<dbReference type="Proteomes" id="UP000886724">
    <property type="component" value="Unassembled WGS sequence"/>
</dbReference>
<feature type="chain" id="PRO_5039770287" description="Arginine biosynthesis bifunctional protein ArgJ alpha chain" evidence="10">
    <location>
        <begin position="1"/>
        <end position="187"/>
    </location>
</feature>
<feature type="binding site" evidence="10">
    <location>
        <position position="274"/>
    </location>
    <ligand>
        <name>substrate</name>
    </ligand>
</feature>
<evidence type="ECO:0000256" key="6">
    <source>
        <dbReference type="ARBA" id="ARBA00022813"/>
    </source>
</evidence>
<evidence type="ECO:0000313" key="11">
    <source>
        <dbReference type="EMBL" id="HIX80974.1"/>
    </source>
</evidence>
<keyword evidence="3 10" id="KW-0055">Arginine biosynthesis</keyword>
<evidence type="ECO:0000256" key="9">
    <source>
        <dbReference type="ARBA" id="ARBA00049439"/>
    </source>
</evidence>
<dbReference type="FunFam" id="3.10.20.340:FF:000001">
    <property type="entry name" value="Arginine biosynthesis bifunctional protein ArgJ, chloroplastic"/>
    <property type="match status" value="1"/>
</dbReference>
<evidence type="ECO:0000256" key="3">
    <source>
        <dbReference type="ARBA" id="ARBA00022571"/>
    </source>
</evidence>
<evidence type="ECO:0000256" key="5">
    <source>
        <dbReference type="ARBA" id="ARBA00022679"/>
    </source>
</evidence>
<feature type="site" description="Involved in the stabilization of negative charge on the oxyanion by the formation of the oxyanion hole" evidence="10">
    <location>
        <position position="115"/>
    </location>
</feature>
<feature type="active site" description="Nucleophile" evidence="10">
    <location>
        <position position="188"/>
    </location>
</feature>
<feature type="binding site" evidence="10">
    <location>
        <position position="177"/>
    </location>
    <ligand>
        <name>substrate</name>
    </ligand>
</feature>
<accession>A0A9D1XKG5</accession>
<dbReference type="EC" id="2.3.1.1" evidence="10"/>
<dbReference type="Pfam" id="PF01960">
    <property type="entry name" value="ArgJ"/>
    <property type="match status" value="1"/>
</dbReference>
<dbReference type="FunFam" id="3.60.70.12:FF:000001">
    <property type="entry name" value="Arginine biosynthesis bifunctional protein ArgJ, chloroplastic"/>
    <property type="match status" value="1"/>
</dbReference>
<comment type="catalytic activity">
    <reaction evidence="9 10">
        <text>N(2)-acetyl-L-ornithine + L-glutamate = N-acetyl-L-glutamate + L-ornithine</text>
        <dbReference type="Rhea" id="RHEA:15349"/>
        <dbReference type="ChEBI" id="CHEBI:29985"/>
        <dbReference type="ChEBI" id="CHEBI:44337"/>
        <dbReference type="ChEBI" id="CHEBI:46911"/>
        <dbReference type="ChEBI" id="CHEBI:57805"/>
        <dbReference type="EC" id="2.3.1.35"/>
    </reaction>
</comment>
<sequence>MKIIETGTVTSPKGFLGVGEHVGIKKEKKDLALIYSTVAAKAVGTFTQNVVKAAPVLWDKMIVENYDHARVIAINSGVANACTGQEGIENNEEFAKIVADNFSINKEEVLICSTGVIGKQLPMEVIKNGVEQVKPLLKEDGGMDVATAILTTDTKAKHLAVEIELGGKTVTIGACCKGSGMIHPNMATMLGFITTDCNISKTLLNKALKEIIPDTFNMISVDRDTSTNDTVLLLANGLADNPEINEENTDYQVFKEALYYVNEFLAKAIAGDGEGATKLLEVQVHGANSINQAKVIAKSVCTSPLVKTAIYGNDANWGRLLCAMGYSGEQFDPYNVDLKIASEFGTLQLVAKGMATDYSEELATKILSSSEVKAIIDIHNGNYQATAWGCDLTYDYVKINADYRS</sequence>
<dbReference type="InterPro" id="IPR042195">
    <property type="entry name" value="ArgJ_beta_C"/>
</dbReference>
<dbReference type="InterPro" id="IPR016117">
    <property type="entry name" value="ArgJ-like_dom_sf"/>
</dbReference>
<dbReference type="HAMAP" id="MF_01106">
    <property type="entry name" value="ArgJ"/>
    <property type="match status" value="1"/>
</dbReference>
<reference evidence="11" key="2">
    <citation type="submission" date="2021-04" db="EMBL/GenBank/DDBJ databases">
        <authorList>
            <person name="Gilroy R."/>
        </authorList>
    </citation>
    <scope>NUCLEOTIDE SEQUENCE</scope>
    <source>
        <strain evidence="11">ChiGjej1B1-14440</strain>
    </source>
</reference>
<keyword evidence="6 10" id="KW-0068">Autocatalytic cleavage</keyword>
<dbReference type="AlphaFoldDB" id="A0A9D1XKG5"/>
<reference evidence="11" key="1">
    <citation type="journal article" date="2021" name="PeerJ">
        <title>Extensive microbial diversity within the chicken gut microbiome revealed by metagenomics and culture.</title>
        <authorList>
            <person name="Gilroy R."/>
            <person name="Ravi A."/>
            <person name="Getino M."/>
            <person name="Pursley I."/>
            <person name="Horton D.L."/>
            <person name="Alikhan N.F."/>
            <person name="Baker D."/>
            <person name="Gharbi K."/>
            <person name="Hall N."/>
            <person name="Watson M."/>
            <person name="Adriaenssens E.M."/>
            <person name="Foster-Nyarko E."/>
            <person name="Jarju S."/>
            <person name="Secka A."/>
            <person name="Antonio M."/>
            <person name="Oren A."/>
            <person name="Chaudhuri R.R."/>
            <person name="La Ragione R."/>
            <person name="Hildebrand F."/>
            <person name="Pallen M.J."/>
        </authorList>
    </citation>
    <scope>NUCLEOTIDE SEQUENCE</scope>
    <source>
        <strain evidence="11">ChiGjej1B1-14440</strain>
    </source>
</reference>
<proteinExistence type="inferred from homology"/>
<keyword evidence="4 10" id="KW-0028">Amino-acid biosynthesis</keyword>
<comment type="subunit">
    <text evidence="2 10">Heterotetramer of two alpha and two beta chains.</text>
</comment>